<accession>A0A9D2B5K5</accession>
<dbReference type="InterPro" id="IPR009057">
    <property type="entry name" value="Homeodomain-like_sf"/>
</dbReference>
<protein>
    <submittedName>
        <fullName evidence="5">TetR/AcrR family transcriptional regulator</fullName>
    </submittedName>
</protein>
<evidence type="ECO:0000256" key="1">
    <source>
        <dbReference type="ARBA" id="ARBA00023125"/>
    </source>
</evidence>
<dbReference type="InterPro" id="IPR036271">
    <property type="entry name" value="Tet_transcr_reg_TetR-rel_C_sf"/>
</dbReference>
<dbReference type="Pfam" id="PF08362">
    <property type="entry name" value="TetR_C_3"/>
    <property type="match status" value="1"/>
</dbReference>
<evidence type="ECO:0000256" key="3">
    <source>
        <dbReference type="SAM" id="MobiDB-lite"/>
    </source>
</evidence>
<dbReference type="GO" id="GO:0003700">
    <property type="term" value="F:DNA-binding transcription factor activity"/>
    <property type="evidence" value="ECO:0007669"/>
    <property type="project" value="TreeGrafter"/>
</dbReference>
<comment type="caution">
    <text evidence="5">The sequence shown here is derived from an EMBL/GenBank/DDBJ whole genome shotgun (WGS) entry which is preliminary data.</text>
</comment>
<feature type="compositionally biased region" description="Polar residues" evidence="3">
    <location>
        <begin position="8"/>
        <end position="20"/>
    </location>
</feature>
<gene>
    <name evidence="5" type="ORF">H9854_03720</name>
</gene>
<evidence type="ECO:0000313" key="5">
    <source>
        <dbReference type="EMBL" id="HIX61331.1"/>
    </source>
</evidence>
<dbReference type="PROSITE" id="PS50977">
    <property type="entry name" value="HTH_TETR_2"/>
    <property type="match status" value="1"/>
</dbReference>
<feature type="domain" description="HTH tetR-type" evidence="4">
    <location>
        <begin position="25"/>
        <end position="85"/>
    </location>
</feature>
<dbReference type="EMBL" id="DXFC01000107">
    <property type="protein sequence ID" value="HIX61331.1"/>
    <property type="molecule type" value="Genomic_DNA"/>
</dbReference>
<keyword evidence="1 2" id="KW-0238">DNA-binding</keyword>
<dbReference type="PANTHER" id="PTHR30055:SF196">
    <property type="entry name" value="HTH-TYPE TRANSCRIPTIONAL REGULATOR RUTR"/>
    <property type="match status" value="1"/>
</dbReference>
<dbReference type="SUPFAM" id="SSF46689">
    <property type="entry name" value="Homeodomain-like"/>
    <property type="match status" value="1"/>
</dbReference>
<dbReference type="InterPro" id="IPR013573">
    <property type="entry name" value="Tscrpt_reg_YcdC_C"/>
</dbReference>
<evidence type="ECO:0000259" key="4">
    <source>
        <dbReference type="PROSITE" id="PS50977"/>
    </source>
</evidence>
<evidence type="ECO:0000313" key="6">
    <source>
        <dbReference type="Proteomes" id="UP000824248"/>
    </source>
</evidence>
<reference evidence="5" key="1">
    <citation type="journal article" date="2021" name="PeerJ">
        <title>Extensive microbial diversity within the chicken gut microbiome revealed by metagenomics and culture.</title>
        <authorList>
            <person name="Gilroy R."/>
            <person name="Ravi A."/>
            <person name="Getino M."/>
            <person name="Pursley I."/>
            <person name="Horton D.L."/>
            <person name="Alikhan N.F."/>
            <person name="Baker D."/>
            <person name="Gharbi K."/>
            <person name="Hall N."/>
            <person name="Watson M."/>
            <person name="Adriaenssens E.M."/>
            <person name="Foster-Nyarko E."/>
            <person name="Jarju S."/>
            <person name="Secka A."/>
            <person name="Antonio M."/>
            <person name="Oren A."/>
            <person name="Chaudhuri R.R."/>
            <person name="La Ragione R."/>
            <person name="Hildebrand F."/>
            <person name="Pallen M.J."/>
        </authorList>
    </citation>
    <scope>NUCLEOTIDE SEQUENCE</scope>
    <source>
        <strain evidence="5">1193</strain>
    </source>
</reference>
<reference evidence="5" key="2">
    <citation type="submission" date="2021-04" db="EMBL/GenBank/DDBJ databases">
        <authorList>
            <person name="Gilroy R."/>
        </authorList>
    </citation>
    <scope>NUCLEOTIDE SEQUENCE</scope>
    <source>
        <strain evidence="5">1193</strain>
    </source>
</reference>
<dbReference type="Proteomes" id="UP000824248">
    <property type="component" value="Unassembled WGS sequence"/>
</dbReference>
<dbReference type="Pfam" id="PF00440">
    <property type="entry name" value="TetR_N"/>
    <property type="match status" value="1"/>
</dbReference>
<sequence length="228" mass="25648">MNDLSEATKLQPSPPGSDSTGAVRARNERDILEAAERIFARFGYRGASVQAIAEEAGLPKSNVLYYMGSKRGLYIRLLERMMARWNALLDDISVEDDPAEVLEAFIRSKMQLSRRHPEGSRLFAAEILGGAPFLQEYLCGELRDWVQARARILEQWAEQGRMDPVDPVSLIFLIWSATQHYADFEAQVLGITGKEEIAEEDVERITHFLTRVILKGCGVKPRESAVHS</sequence>
<dbReference type="Gene3D" id="1.10.10.60">
    <property type="entry name" value="Homeodomain-like"/>
    <property type="match status" value="1"/>
</dbReference>
<evidence type="ECO:0000256" key="2">
    <source>
        <dbReference type="PROSITE-ProRule" id="PRU00335"/>
    </source>
</evidence>
<feature type="region of interest" description="Disordered" evidence="3">
    <location>
        <begin position="1"/>
        <end position="25"/>
    </location>
</feature>
<dbReference type="GO" id="GO:0000976">
    <property type="term" value="F:transcription cis-regulatory region binding"/>
    <property type="evidence" value="ECO:0007669"/>
    <property type="project" value="TreeGrafter"/>
</dbReference>
<dbReference type="PRINTS" id="PR00455">
    <property type="entry name" value="HTHTETR"/>
</dbReference>
<feature type="DNA-binding region" description="H-T-H motif" evidence="2">
    <location>
        <begin position="48"/>
        <end position="67"/>
    </location>
</feature>
<dbReference type="PANTHER" id="PTHR30055">
    <property type="entry name" value="HTH-TYPE TRANSCRIPTIONAL REGULATOR RUTR"/>
    <property type="match status" value="1"/>
</dbReference>
<dbReference type="Gene3D" id="1.10.357.10">
    <property type="entry name" value="Tetracycline Repressor, domain 2"/>
    <property type="match status" value="1"/>
</dbReference>
<dbReference type="AlphaFoldDB" id="A0A9D2B5K5"/>
<name>A0A9D2B5K5_9GAMM</name>
<dbReference type="InterPro" id="IPR001647">
    <property type="entry name" value="HTH_TetR"/>
</dbReference>
<dbReference type="InterPro" id="IPR050109">
    <property type="entry name" value="HTH-type_TetR-like_transc_reg"/>
</dbReference>
<dbReference type="SUPFAM" id="SSF48498">
    <property type="entry name" value="Tetracyclin repressor-like, C-terminal domain"/>
    <property type="match status" value="1"/>
</dbReference>
<proteinExistence type="predicted"/>
<organism evidence="5 6">
    <name type="scientific">Candidatus Halomonas stercoripullorum</name>
    <dbReference type="NCBI Taxonomy" id="2838617"/>
    <lineage>
        <taxon>Bacteria</taxon>
        <taxon>Pseudomonadati</taxon>
        <taxon>Pseudomonadota</taxon>
        <taxon>Gammaproteobacteria</taxon>
        <taxon>Oceanospirillales</taxon>
        <taxon>Halomonadaceae</taxon>
        <taxon>Halomonas</taxon>
    </lineage>
</organism>
<dbReference type="GO" id="GO:0045892">
    <property type="term" value="P:negative regulation of DNA-templated transcription"/>
    <property type="evidence" value="ECO:0007669"/>
    <property type="project" value="InterPro"/>
</dbReference>